<proteinExistence type="predicted"/>
<name>A0AAV1JDC2_9NEOP</name>
<feature type="region of interest" description="Disordered" evidence="1">
    <location>
        <begin position="56"/>
        <end position="81"/>
    </location>
</feature>
<dbReference type="AlphaFoldDB" id="A0AAV1JDC2"/>
<gene>
    <name evidence="2" type="ORF">LNINA_LOCUS5996</name>
</gene>
<evidence type="ECO:0000256" key="1">
    <source>
        <dbReference type="SAM" id="MobiDB-lite"/>
    </source>
</evidence>
<evidence type="ECO:0000313" key="2">
    <source>
        <dbReference type="EMBL" id="CAK1546425.1"/>
    </source>
</evidence>
<protein>
    <submittedName>
        <fullName evidence="2">Uncharacterized protein</fullName>
    </submittedName>
</protein>
<organism evidence="2 3">
    <name type="scientific">Leptosia nina</name>
    <dbReference type="NCBI Taxonomy" id="320188"/>
    <lineage>
        <taxon>Eukaryota</taxon>
        <taxon>Metazoa</taxon>
        <taxon>Ecdysozoa</taxon>
        <taxon>Arthropoda</taxon>
        <taxon>Hexapoda</taxon>
        <taxon>Insecta</taxon>
        <taxon>Pterygota</taxon>
        <taxon>Neoptera</taxon>
        <taxon>Endopterygota</taxon>
        <taxon>Lepidoptera</taxon>
        <taxon>Glossata</taxon>
        <taxon>Ditrysia</taxon>
        <taxon>Papilionoidea</taxon>
        <taxon>Pieridae</taxon>
        <taxon>Pierinae</taxon>
        <taxon>Leptosia</taxon>
    </lineage>
</organism>
<comment type="caution">
    <text evidence="2">The sequence shown here is derived from an EMBL/GenBank/DDBJ whole genome shotgun (WGS) entry which is preliminary data.</text>
</comment>
<dbReference type="Proteomes" id="UP001497472">
    <property type="component" value="Unassembled WGS sequence"/>
</dbReference>
<sequence length="95" mass="10257">MADILVVMATERLGISAGELYALMLCVKGHFGNDLTVEGNSAVDFTTKHSASMKCSQEDSRISTTHTSDSESDHSDSDIDIVGESTYVHHYSNST</sequence>
<keyword evidence="3" id="KW-1185">Reference proteome</keyword>
<dbReference type="EMBL" id="CAVLEF010000008">
    <property type="protein sequence ID" value="CAK1546425.1"/>
    <property type="molecule type" value="Genomic_DNA"/>
</dbReference>
<evidence type="ECO:0000313" key="3">
    <source>
        <dbReference type="Proteomes" id="UP001497472"/>
    </source>
</evidence>
<accession>A0AAV1JDC2</accession>
<reference evidence="2 3" key="1">
    <citation type="submission" date="2023-11" db="EMBL/GenBank/DDBJ databases">
        <authorList>
            <person name="Okamura Y."/>
        </authorList>
    </citation>
    <scope>NUCLEOTIDE SEQUENCE [LARGE SCALE GENOMIC DNA]</scope>
</reference>
<feature type="compositionally biased region" description="Basic and acidic residues" evidence="1">
    <location>
        <begin position="68"/>
        <end position="77"/>
    </location>
</feature>